<gene>
    <name evidence="2" type="ORF">BT62DRAFT_1081471</name>
</gene>
<feature type="region of interest" description="Disordered" evidence="1">
    <location>
        <begin position="200"/>
        <end position="260"/>
    </location>
</feature>
<evidence type="ECO:0000313" key="3">
    <source>
        <dbReference type="Proteomes" id="UP000812287"/>
    </source>
</evidence>
<dbReference type="EMBL" id="MU250589">
    <property type="protein sequence ID" value="KAG7439587.1"/>
    <property type="molecule type" value="Genomic_DNA"/>
</dbReference>
<evidence type="ECO:0000313" key="2">
    <source>
        <dbReference type="EMBL" id="KAG7439587.1"/>
    </source>
</evidence>
<comment type="caution">
    <text evidence="2">The sequence shown here is derived from an EMBL/GenBank/DDBJ whole genome shotgun (WGS) entry which is preliminary data.</text>
</comment>
<name>A0A9P7VFF4_9AGAR</name>
<accession>A0A9P7VFF4</accession>
<dbReference type="RefSeq" id="XP_043033087.1">
    <property type="nucleotide sequence ID" value="XM_043179672.1"/>
</dbReference>
<organism evidence="2 3">
    <name type="scientific">Guyanagaster necrorhizus</name>
    <dbReference type="NCBI Taxonomy" id="856835"/>
    <lineage>
        <taxon>Eukaryota</taxon>
        <taxon>Fungi</taxon>
        <taxon>Dikarya</taxon>
        <taxon>Basidiomycota</taxon>
        <taxon>Agaricomycotina</taxon>
        <taxon>Agaricomycetes</taxon>
        <taxon>Agaricomycetidae</taxon>
        <taxon>Agaricales</taxon>
        <taxon>Marasmiineae</taxon>
        <taxon>Physalacriaceae</taxon>
        <taxon>Guyanagaster</taxon>
    </lineage>
</organism>
<keyword evidence="3" id="KW-1185">Reference proteome</keyword>
<protein>
    <submittedName>
        <fullName evidence="2">Uncharacterized protein</fullName>
    </submittedName>
</protein>
<feature type="compositionally biased region" description="Basic and acidic residues" evidence="1">
    <location>
        <begin position="514"/>
        <end position="529"/>
    </location>
</feature>
<reference evidence="2" key="1">
    <citation type="submission" date="2020-11" db="EMBL/GenBank/DDBJ databases">
        <title>Adaptations for nitrogen fixation in a non-lichenized fungal sporocarp promotes dispersal by wood-feeding termites.</title>
        <authorList>
            <consortium name="DOE Joint Genome Institute"/>
            <person name="Koch R.A."/>
            <person name="Yoon G."/>
            <person name="Arayal U."/>
            <person name="Lail K."/>
            <person name="Amirebrahimi M."/>
            <person name="Labutti K."/>
            <person name="Lipzen A."/>
            <person name="Riley R."/>
            <person name="Barry K."/>
            <person name="Henrissat B."/>
            <person name="Grigoriev I.V."/>
            <person name="Herr J.R."/>
            <person name="Aime M.C."/>
        </authorList>
    </citation>
    <scope>NUCLEOTIDE SEQUENCE</scope>
    <source>
        <strain evidence="2">MCA 3950</strain>
    </source>
</reference>
<dbReference type="Proteomes" id="UP000812287">
    <property type="component" value="Unassembled WGS sequence"/>
</dbReference>
<dbReference type="OrthoDB" id="2919059at2759"/>
<dbReference type="GeneID" id="66101966"/>
<feature type="region of interest" description="Disordered" evidence="1">
    <location>
        <begin position="437"/>
        <end position="536"/>
    </location>
</feature>
<feature type="compositionally biased region" description="Acidic residues" evidence="1">
    <location>
        <begin position="227"/>
        <end position="241"/>
    </location>
</feature>
<sequence length="593" mass="64859">MLPNAGLGRGPKRDLQFELGPLLPTTTVFLSAALQHDTHTENTCMFSFNSIISCAAEWLTEVQHLGCLLDSLIPSPLAKDPCPAVSSRAFPLLEELRNILVSSPEQLIETPSEVLDILDLILSTVGALRTLSCASKNNVTQSTIAFLSLLIRSLAFVCYDKSYTLQEAAFVRPRLSHVRSFMEDGRASLLVSHVAEDIQRPKPAVDDEASGRLPIGTAERSSKPSQEECDSETSYDDESFSDSDTSYERTEASTDPTSAQSSYVPLDAHVLASWRHPNSVVLPYLCVTDEDEIFSLMSGVVYQRSTWGISEPVIGIILSKTGFVGRVVLGWLDKVCADHDVLPAVRFAHADGTRIDSSLRVYDLTDPVSALKFAQFSISLRVHVEGIVAQCGTPTFNQVSWRSDTINDDSSGAKEQWEERIFSWLNTVERCNADHRGPFNLSTAEYSQQREKRLPSKTRSSPCPRRPTSVDSELDLPSGTPAPFLPDVSLTYPPEPSLKGTGSKIPSDTALAQSEERRRPEAKTDDGSNKENTGMRLKSADASSCLALGAKSLAGISPTAKLSFSSYGHDWKIIGLVNVQIKIYASVYSGCWS</sequence>
<evidence type="ECO:0000256" key="1">
    <source>
        <dbReference type="SAM" id="MobiDB-lite"/>
    </source>
</evidence>
<dbReference type="AlphaFoldDB" id="A0A9P7VFF4"/>
<proteinExistence type="predicted"/>